<organism evidence="2 3">
    <name type="scientific">Algicella marina</name>
    <dbReference type="NCBI Taxonomy" id="2683284"/>
    <lineage>
        <taxon>Bacteria</taxon>
        <taxon>Pseudomonadati</taxon>
        <taxon>Pseudomonadota</taxon>
        <taxon>Alphaproteobacteria</taxon>
        <taxon>Rhodobacterales</taxon>
        <taxon>Paracoccaceae</taxon>
        <taxon>Algicella</taxon>
    </lineage>
</organism>
<accession>A0A6P1T2S4</accession>
<dbReference type="KEGG" id="amaq:GO499_12680"/>
<gene>
    <name evidence="2" type="ORF">GO499_12680</name>
</gene>
<dbReference type="AlphaFoldDB" id="A0A6P1T2S4"/>
<dbReference type="RefSeq" id="WP_161862520.1">
    <property type="nucleotide sequence ID" value="NZ_CP046620.1"/>
</dbReference>
<dbReference type="Proteomes" id="UP000464495">
    <property type="component" value="Chromosome"/>
</dbReference>
<dbReference type="NCBIfam" id="TIGR00229">
    <property type="entry name" value="sensory_box"/>
    <property type="match status" value="1"/>
</dbReference>
<proteinExistence type="predicted"/>
<feature type="domain" description="PAC" evidence="1">
    <location>
        <begin position="89"/>
        <end position="140"/>
    </location>
</feature>
<evidence type="ECO:0000313" key="3">
    <source>
        <dbReference type="Proteomes" id="UP000464495"/>
    </source>
</evidence>
<dbReference type="InterPro" id="IPR035965">
    <property type="entry name" value="PAS-like_dom_sf"/>
</dbReference>
<reference evidence="2 3" key="1">
    <citation type="submission" date="2019-12" db="EMBL/GenBank/DDBJ databases">
        <title>Complete genome sequence of Algicella marina strain 9Alg 56(T) isolated from the red alga Tichocarpus crinitus.</title>
        <authorList>
            <person name="Kim S.-G."/>
            <person name="Nedashkovskaya O.I."/>
        </authorList>
    </citation>
    <scope>NUCLEOTIDE SEQUENCE [LARGE SCALE GENOMIC DNA]</scope>
    <source>
        <strain evidence="2 3">9Alg 56</strain>
    </source>
</reference>
<dbReference type="CDD" id="cd00130">
    <property type="entry name" value="PAS"/>
    <property type="match status" value="1"/>
</dbReference>
<evidence type="ECO:0000313" key="2">
    <source>
        <dbReference type="EMBL" id="QHQ35963.1"/>
    </source>
</evidence>
<dbReference type="InterPro" id="IPR013656">
    <property type="entry name" value="PAS_4"/>
</dbReference>
<dbReference type="PROSITE" id="PS50113">
    <property type="entry name" value="PAC"/>
    <property type="match status" value="1"/>
</dbReference>
<evidence type="ECO:0000259" key="1">
    <source>
        <dbReference type="PROSITE" id="PS50113"/>
    </source>
</evidence>
<dbReference type="Pfam" id="PF08448">
    <property type="entry name" value="PAS_4"/>
    <property type="match status" value="1"/>
</dbReference>
<dbReference type="InterPro" id="IPR000700">
    <property type="entry name" value="PAS-assoc_C"/>
</dbReference>
<keyword evidence="3" id="KW-1185">Reference proteome</keyword>
<dbReference type="EMBL" id="CP046620">
    <property type="protein sequence ID" value="QHQ35963.1"/>
    <property type="molecule type" value="Genomic_DNA"/>
</dbReference>
<name>A0A6P1T2S4_9RHOB</name>
<sequence length="140" mass="15948">MTRDSLLILQSVDRRERRGVMAALDHAQCLVWFDALGRVVDGNPNAQDLLSYDLDNLKSCTHAALTGETDVDSPRYLTHWARIRDGELRNEERSVLTRNGTEVWSSISYAAIRNDAGKTRRVLAIIIDLSPWSWRPKDLK</sequence>
<dbReference type="InterPro" id="IPR000014">
    <property type="entry name" value="PAS"/>
</dbReference>
<dbReference type="Gene3D" id="3.30.450.20">
    <property type="entry name" value="PAS domain"/>
    <property type="match status" value="1"/>
</dbReference>
<dbReference type="SUPFAM" id="SSF55785">
    <property type="entry name" value="PYP-like sensor domain (PAS domain)"/>
    <property type="match status" value="1"/>
</dbReference>
<protein>
    <submittedName>
        <fullName evidence="2">PAS domain-containing protein</fullName>
    </submittedName>
</protein>